<keyword evidence="2" id="KW-0805">Transcription regulation</keyword>
<dbReference type="InterPro" id="IPR005119">
    <property type="entry name" value="LysR_subst-bd"/>
</dbReference>
<evidence type="ECO:0000256" key="1">
    <source>
        <dbReference type="ARBA" id="ARBA00009437"/>
    </source>
</evidence>
<gene>
    <name evidence="6" type="ORF">MQN93_39155</name>
</gene>
<dbReference type="SUPFAM" id="SSF53850">
    <property type="entry name" value="Periplasmic binding protein-like II"/>
    <property type="match status" value="1"/>
</dbReference>
<dbReference type="Pfam" id="PF03466">
    <property type="entry name" value="LysR_substrate"/>
    <property type="match status" value="1"/>
</dbReference>
<dbReference type="PANTHER" id="PTHR30346">
    <property type="entry name" value="TRANSCRIPTIONAL DUAL REGULATOR HCAR-RELATED"/>
    <property type="match status" value="1"/>
</dbReference>
<dbReference type="EMBL" id="JALDAX010000024">
    <property type="protein sequence ID" value="MCI3245740.1"/>
    <property type="molecule type" value="Genomic_DNA"/>
</dbReference>
<reference evidence="6" key="1">
    <citation type="submission" date="2022-03" db="EMBL/GenBank/DDBJ databases">
        <title>Streptomyces 7R015 and 7R016 isolated from Barleria lupulina in Thailand.</title>
        <authorList>
            <person name="Kanchanasin P."/>
            <person name="Phongsopitanun W."/>
            <person name="Tanasupawat S."/>
        </authorList>
    </citation>
    <scope>NUCLEOTIDE SEQUENCE</scope>
    <source>
        <strain evidence="6">7R016</strain>
    </source>
</reference>
<name>A0ABS9XUZ7_9ACTN</name>
<keyword evidence="3" id="KW-0238">DNA-binding</keyword>
<evidence type="ECO:0000313" key="7">
    <source>
        <dbReference type="Proteomes" id="UP001165270"/>
    </source>
</evidence>
<accession>A0ABS9XUZ7</accession>
<feature type="domain" description="LysR substrate-binding" evidence="5">
    <location>
        <begin position="2"/>
        <end position="175"/>
    </location>
</feature>
<dbReference type="PANTHER" id="PTHR30346:SF0">
    <property type="entry name" value="HCA OPERON TRANSCRIPTIONAL ACTIVATOR HCAR"/>
    <property type="match status" value="1"/>
</dbReference>
<organism evidence="6 7">
    <name type="scientific">Streptomyces spinosisporus</name>
    <dbReference type="NCBI Taxonomy" id="2927582"/>
    <lineage>
        <taxon>Bacteria</taxon>
        <taxon>Bacillati</taxon>
        <taxon>Actinomycetota</taxon>
        <taxon>Actinomycetes</taxon>
        <taxon>Kitasatosporales</taxon>
        <taxon>Streptomycetaceae</taxon>
        <taxon>Streptomyces</taxon>
    </lineage>
</organism>
<sequence length="183" mass="19901">MHENNPGAEVHTRLLAWNASRPALLEHRVDAVVTRLPFPPDQLRVRVLYDEPRVLVVPRDHPLAGMGSVTLDDIADEPIPHVRRSDPQLKAYWRLDPRPDGRPAPDGPLLEALEDEHELIAAGQAVAIGPPLDHATGLHPSLTTVPLHGIAPSQVVLATRTGDRSRLVAAFLRHAGALLTGTI</sequence>
<evidence type="ECO:0000256" key="3">
    <source>
        <dbReference type="ARBA" id="ARBA00023125"/>
    </source>
</evidence>
<comment type="similarity">
    <text evidence="1">Belongs to the LysR transcriptional regulatory family.</text>
</comment>
<evidence type="ECO:0000256" key="4">
    <source>
        <dbReference type="ARBA" id="ARBA00023163"/>
    </source>
</evidence>
<dbReference type="CDD" id="cd05466">
    <property type="entry name" value="PBP2_LTTR_substrate"/>
    <property type="match status" value="1"/>
</dbReference>
<evidence type="ECO:0000313" key="6">
    <source>
        <dbReference type="EMBL" id="MCI3245740.1"/>
    </source>
</evidence>
<protein>
    <submittedName>
        <fullName evidence="6">LysR family transcriptional regulator substrate-binding protein</fullName>
    </submittedName>
</protein>
<dbReference type="Proteomes" id="UP001165270">
    <property type="component" value="Unassembled WGS sequence"/>
</dbReference>
<evidence type="ECO:0000259" key="5">
    <source>
        <dbReference type="Pfam" id="PF03466"/>
    </source>
</evidence>
<keyword evidence="7" id="KW-1185">Reference proteome</keyword>
<dbReference type="Gene3D" id="3.40.190.10">
    <property type="entry name" value="Periplasmic binding protein-like II"/>
    <property type="match status" value="2"/>
</dbReference>
<proteinExistence type="inferred from homology"/>
<evidence type="ECO:0000256" key="2">
    <source>
        <dbReference type="ARBA" id="ARBA00023015"/>
    </source>
</evidence>
<keyword evidence="4" id="KW-0804">Transcription</keyword>
<comment type="caution">
    <text evidence="6">The sequence shown here is derived from an EMBL/GenBank/DDBJ whole genome shotgun (WGS) entry which is preliminary data.</text>
</comment>